<organism evidence="2">
    <name type="scientific">Triticum urartu</name>
    <name type="common">Red wild einkorn</name>
    <name type="synonym">Crithodium urartu</name>
    <dbReference type="NCBI Taxonomy" id="4572"/>
    <lineage>
        <taxon>Eukaryota</taxon>
        <taxon>Viridiplantae</taxon>
        <taxon>Streptophyta</taxon>
        <taxon>Embryophyta</taxon>
        <taxon>Tracheophyta</taxon>
        <taxon>Spermatophyta</taxon>
        <taxon>Magnoliopsida</taxon>
        <taxon>Liliopsida</taxon>
        <taxon>Poales</taxon>
        <taxon>Poaceae</taxon>
        <taxon>BOP clade</taxon>
        <taxon>Pooideae</taxon>
        <taxon>Triticodae</taxon>
        <taxon>Triticeae</taxon>
        <taxon>Triticinae</taxon>
        <taxon>Triticum</taxon>
    </lineage>
</organism>
<proteinExistence type="predicted"/>
<accession>M8A5A2</accession>
<reference evidence="2" key="1">
    <citation type="journal article" date="2013" name="Nature">
        <title>Draft genome of the wheat A-genome progenitor Triticum urartu.</title>
        <authorList>
            <person name="Ling H.Q."/>
            <person name="Zhao S."/>
            <person name="Liu D."/>
            <person name="Wang J."/>
            <person name="Sun H."/>
            <person name="Zhang C."/>
            <person name="Fan H."/>
            <person name="Li D."/>
            <person name="Dong L."/>
            <person name="Tao Y."/>
            <person name="Gao C."/>
            <person name="Wu H."/>
            <person name="Li Y."/>
            <person name="Cui Y."/>
            <person name="Guo X."/>
            <person name="Zheng S."/>
            <person name="Wang B."/>
            <person name="Yu K."/>
            <person name="Liang Q."/>
            <person name="Yang W."/>
            <person name="Lou X."/>
            <person name="Chen J."/>
            <person name="Feng M."/>
            <person name="Jian J."/>
            <person name="Zhang X."/>
            <person name="Luo G."/>
            <person name="Jiang Y."/>
            <person name="Liu J."/>
            <person name="Wang Z."/>
            <person name="Sha Y."/>
            <person name="Zhang B."/>
            <person name="Wu H."/>
            <person name="Tang D."/>
            <person name="Shen Q."/>
            <person name="Xue P."/>
            <person name="Zou S."/>
            <person name="Wang X."/>
            <person name="Liu X."/>
            <person name="Wang F."/>
            <person name="Yang Y."/>
            <person name="An X."/>
            <person name="Dong Z."/>
            <person name="Zhang K."/>
            <person name="Zhang X."/>
            <person name="Luo M.C."/>
            <person name="Dvorak J."/>
            <person name="Tong Y."/>
            <person name="Wang J."/>
            <person name="Yang H."/>
            <person name="Li Z."/>
            <person name="Wang D."/>
            <person name="Zhang A."/>
            <person name="Wang J."/>
        </authorList>
    </citation>
    <scope>NUCLEOTIDE SEQUENCE</scope>
</reference>
<dbReference type="AlphaFoldDB" id="M8A5A2"/>
<sequence>MALHPSGPVVFMEPLYHGQERDPVNVKFFHDARTTTGLNGMSHFDKCTSTSDSPSTTTSGAFGYVKFDYRRKNETGKSEDHKYHDDRRIVPLPPRPSTPWTSSSLP</sequence>
<feature type="region of interest" description="Disordered" evidence="1">
    <location>
        <begin position="73"/>
        <end position="106"/>
    </location>
</feature>
<feature type="compositionally biased region" description="Basic and acidic residues" evidence="1">
    <location>
        <begin position="73"/>
        <end position="89"/>
    </location>
</feature>
<dbReference type="EMBL" id="KD021996">
    <property type="protein sequence ID" value="EMS67206.1"/>
    <property type="molecule type" value="Genomic_DNA"/>
</dbReference>
<name>M8A5A2_TRIUA</name>
<gene>
    <name evidence="2" type="ORF">TRIUR3_34021</name>
</gene>
<evidence type="ECO:0000256" key="1">
    <source>
        <dbReference type="SAM" id="MobiDB-lite"/>
    </source>
</evidence>
<evidence type="ECO:0000313" key="2">
    <source>
        <dbReference type="EMBL" id="EMS67206.1"/>
    </source>
</evidence>
<protein>
    <submittedName>
        <fullName evidence="2">Uncharacterized protein</fullName>
    </submittedName>
</protein>